<name>A0A975SN73_9RHOO</name>
<proteinExistence type="inferred from homology"/>
<evidence type="ECO:0000313" key="3">
    <source>
        <dbReference type="EMBL" id="QWT48914.1"/>
    </source>
</evidence>
<dbReference type="EMBL" id="CP064782">
    <property type="protein sequence ID" value="QWT48914.1"/>
    <property type="molecule type" value="Genomic_DNA"/>
</dbReference>
<comment type="similarity">
    <text evidence="1">Belongs to the OprB family.</text>
</comment>
<dbReference type="GO" id="GO:0015288">
    <property type="term" value="F:porin activity"/>
    <property type="evidence" value="ECO:0007669"/>
    <property type="project" value="InterPro"/>
</dbReference>
<gene>
    <name evidence="3" type="ORF">Azoinq_13985</name>
</gene>
<evidence type="ECO:0000313" key="4">
    <source>
        <dbReference type="Proteomes" id="UP000683428"/>
    </source>
</evidence>
<keyword evidence="4" id="KW-1185">Reference proteome</keyword>
<accession>A0A975SN73</accession>
<dbReference type="GO" id="GO:0008643">
    <property type="term" value="P:carbohydrate transport"/>
    <property type="evidence" value="ECO:0007669"/>
    <property type="project" value="InterPro"/>
</dbReference>
<dbReference type="AlphaFoldDB" id="A0A975SN73"/>
<feature type="signal peptide" evidence="1">
    <location>
        <begin position="1"/>
        <end position="20"/>
    </location>
</feature>
<dbReference type="RefSeq" id="WP_216128292.1">
    <property type="nucleotide sequence ID" value="NZ_CP064782.1"/>
</dbReference>
<dbReference type="GO" id="GO:0016020">
    <property type="term" value="C:membrane"/>
    <property type="evidence" value="ECO:0007669"/>
    <property type="project" value="InterPro"/>
</dbReference>
<dbReference type="InterPro" id="IPR007049">
    <property type="entry name" value="Carb-sel_porin_OprB"/>
</dbReference>
<dbReference type="Proteomes" id="UP000683428">
    <property type="component" value="Chromosome"/>
</dbReference>
<evidence type="ECO:0000256" key="1">
    <source>
        <dbReference type="RuleBase" id="RU363072"/>
    </source>
</evidence>
<evidence type="ECO:0000256" key="2">
    <source>
        <dbReference type="SAM" id="MobiDB-lite"/>
    </source>
</evidence>
<feature type="chain" id="PRO_5038166452" evidence="1">
    <location>
        <begin position="21"/>
        <end position="457"/>
    </location>
</feature>
<keyword evidence="1" id="KW-0732">Signal</keyword>
<dbReference type="KEGG" id="aiq:Azoinq_13985"/>
<reference evidence="3" key="1">
    <citation type="submission" date="2020-11" db="EMBL/GenBank/DDBJ databases">
        <title>Azospira inquinata sp. nov.</title>
        <authorList>
            <person name="Moe W.M."/>
            <person name="Mikes M.C."/>
        </authorList>
    </citation>
    <scope>NUCLEOTIDE SEQUENCE</scope>
    <source>
        <strain evidence="3">Azo-3</strain>
    </source>
</reference>
<feature type="region of interest" description="Disordered" evidence="2">
    <location>
        <begin position="25"/>
        <end position="45"/>
    </location>
</feature>
<dbReference type="Pfam" id="PF04966">
    <property type="entry name" value="OprB"/>
    <property type="match status" value="1"/>
</dbReference>
<organism evidence="3 4">
    <name type="scientific">Azospira inquinata</name>
    <dbReference type="NCBI Taxonomy" id="2785627"/>
    <lineage>
        <taxon>Bacteria</taxon>
        <taxon>Pseudomonadati</taxon>
        <taxon>Pseudomonadota</taxon>
        <taxon>Betaproteobacteria</taxon>
        <taxon>Rhodocyclales</taxon>
        <taxon>Rhodocyclaceae</taxon>
        <taxon>Azospira</taxon>
    </lineage>
</organism>
<sequence>MRLSCLVTALLLAFALPVRADDSPNPGAAGTGVVDSGSNGDKGDYESRSARFQTTYVWQRKQSFHADYSGDNSLLTSTERSYTFTTTGYFGIRPWQGGEAYLNVEVAQGVPFSNLLGTGGFTNGEITRSSGTIPKAYRQRLFLRQTWNQGGGEEKVEGEINQLAGSQDKNRFVLTLGNFSTLDVFDNNRYAKDPRVQFMNWGNMSYAAYDYAADARGFGWGFAGEWYKDDWTLRFGRMNTPQSPNLLPLDFQYFRHFGDQLEVEHRHSLGGRPGALRVLAWRNQAVLARYRDAINYGLVHGETPSIFKVRNGVQAKYGLGLNVEQELADDLGFFLRVMKADGHTETQAFTEVDSSFASGLVLNGNRWGRSQDTVGVSFMRNEISKDRRDYLAAGGISFFIGDGALNYRPENIFETYYSLVAAKDLSLTLDYQRIQNPAYNADRGPVNVIGFRFHAEY</sequence>
<protein>
    <submittedName>
        <fullName evidence="3">Carbohydrate porin</fullName>
    </submittedName>
</protein>